<evidence type="ECO:0000256" key="6">
    <source>
        <dbReference type="ARBA" id="ARBA00022723"/>
    </source>
</evidence>
<feature type="transmembrane region" description="Helical" evidence="18">
    <location>
        <begin position="37"/>
        <end position="60"/>
    </location>
</feature>
<evidence type="ECO:0000256" key="17">
    <source>
        <dbReference type="ARBA" id="ARBA00033667"/>
    </source>
</evidence>
<keyword evidence="21" id="KW-1185">Reference proteome</keyword>
<reference evidence="20" key="1">
    <citation type="submission" date="2023-08" db="EMBL/GenBank/DDBJ databases">
        <authorList>
            <person name="Chen Y."/>
            <person name="Shah S."/>
            <person name="Dougan E. K."/>
            <person name="Thang M."/>
            <person name="Chan C."/>
        </authorList>
    </citation>
    <scope>NUCLEOTIDE SEQUENCE</scope>
</reference>
<organism evidence="20 21">
    <name type="scientific">Effrenium voratum</name>
    <dbReference type="NCBI Taxonomy" id="2562239"/>
    <lineage>
        <taxon>Eukaryota</taxon>
        <taxon>Sar</taxon>
        <taxon>Alveolata</taxon>
        <taxon>Dinophyceae</taxon>
        <taxon>Suessiales</taxon>
        <taxon>Symbiodiniaceae</taxon>
        <taxon>Effrenium</taxon>
    </lineage>
</organism>
<sequence>MNSTEDPRICHVGGSGLWLPVGGDWEAGWPTPVKICLYLLGLLYCFLGVAIIADVFMSAIERITSVKKQITNKEGKKTTVKVWNDTVANLTLMALGSSAPEILLSIIELVGANFYSGSLGASTIVGSAAFNLLGITGVCIAALPDGELKIIKDRTVFAITGFFSVFAYLWLLVILLAFSEDMVEPWEGILTFAFFPVLVLLSYMADIGVFGKTRLPQSHVIWSEVTQQQVAELMMRVRRDFGENLSEEQVLAALHYESNKHRSRAMYRVAAVREMAGGKKVVGINDKSRQQLDATKSTVLASVSLNRIEKPTTTVQFVSSQFSVLESVGKAKFGLVRSGELSTPVNVLWHTRAGNKASSAKADKDFKMQEGNVTFEAFETEQVIEVEIIDDDQYEEDQEFYIDIVSAVSTSDKVNAVVGEKKDATVVIVDDDLPGILAFVEEEVYIEESLEKQQLELKVQRRMGASGTVCCKYRTEDGSAKAGHDYEKLSGDLEFKPGQMEAFLKVDIMPKGRYESTEKFRLILEEPTGGTKFDSSTDGGPDSCVCTVVILADNKNKPLVDKVLATMSPNWDEVALGSAAWKDQFIEACYCGGSKDEQCNASWFEFVLHVLSLPWKMIFALVPPTDFCGGWLCFFIALAMIGCVTIIIGDLASLLGCSMEISDLQTAITLVAMGTSLPDTFASRTAARQDEYADASIGNVTGSNSVNVFLGIGLPWMIGAIYWKSQGPTAEWVTKYPGMLAIYPDGGFIVQSGGLAFSVAVFSCCAVVCFAILIFRRAKFGGELGGTKPMQYLSWGALGCLWAIYIVLSIVYDATTTTA</sequence>
<keyword evidence="3" id="KW-0813">Transport</keyword>
<feature type="transmembrane region" description="Helical" evidence="18">
    <location>
        <begin position="629"/>
        <end position="652"/>
    </location>
</feature>
<dbReference type="Gene3D" id="1.20.1420.30">
    <property type="entry name" value="NCX, central ion-binding region"/>
    <property type="match status" value="2"/>
</dbReference>
<keyword evidence="15" id="KW-0325">Glycoprotein</keyword>
<feature type="transmembrane region" description="Helical" evidence="18">
    <location>
        <begin position="795"/>
        <end position="812"/>
    </location>
</feature>
<evidence type="ECO:0000313" key="21">
    <source>
        <dbReference type="Proteomes" id="UP001178507"/>
    </source>
</evidence>
<evidence type="ECO:0000256" key="8">
    <source>
        <dbReference type="ARBA" id="ARBA00022737"/>
    </source>
</evidence>
<protein>
    <recommendedName>
        <fullName evidence="19">Calx-beta domain-containing protein</fullName>
    </recommendedName>
</protein>
<dbReference type="InterPro" id="IPR051171">
    <property type="entry name" value="CaCA"/>
</dbReference>
<evidence type="ECO:0000256" key="14">
    <source>
        <dbReference type="ARBA" id="ARBA00023136"/>
    </source>
</evidence>
<dbReference type="GO" id="GO:0046872">
    <property type="term" value="F:metal ion binding"/>
    <property type="evidence" value="ECO:0007669"/>
    <property type="project" value="UniProtKB-KW"/>
</dbReference>
<dbReference type="Pfam" id="PF01699">
    <property type="entry name" value="Na_Ca_ex"/>
    <property type="match status" value="2"/>
</dbReference>
<dbReference type="Proteomes" id="UP001178507">
    <property type="component" value="Unassembled WGS sequence"/>
</dbReference>
<evidence type="ECO:0000256" key="18">
    <source>
        <dbReference type="SAM" id="Phobius"/>
    </source>
</evidence>
<dbReference type="InterPro" id="IPR044880">
    <property type="entry name" value="NCX_ion-bd_dom_sf"/>
</dbReference>
<dbReference type="PANTHER" id="PTHR11878:SF65">
    <property type="entry name" value="NA_CA-EXCHANGE PROTEIN, ISOFORM G"/>
    <property type="match status" value="1"/>
</dbReference>
<evidence type="ECO:0000256" key="1">
    <source>
        <dbReference type="ARBA" id="ARBA00004651"/>
    </source>
</evidence>
<dbReference type="SMART" id="SM00237">
    <property type="entry name" value="Calx_beta"/>
    <property type="match status" value="2"/>
</dbReference>
<dbReference type="InterPro" id="IPR004837">
    <property type="entry name" value="NaCa_Exmemb"/>
</dbReference>
<feature type="transmembrane region" description="Helical" evidence="18">
    <location>
        <begin position="755"/>
        <end position="775"/>
    </location>
</feature>
<comment type="catalytic activity">
    <reaction evidence="17">
        <text>Ca(2+)(in) + 3 Na(+)(out) = Ca(2+)(out) + 3 Na(+)(in)</text>
        <dbReference type="Rhea" id="RHEA:69955"/>
        <dbReference type="ChEBI" id="CHEBI:29101"/>
        <dbReference type="ChEBI" id="CHEBI:29108"/>
    </reaction>
</comment>
<dbReference type="InterPro" id="IPR004836">
    <property type="entry name" value="Na_Ca_Ex"/>
</dbReference>
<evidence type="ECO:0000259" key="19">
    <source>
        <dbReference type="SMART" id="SM00237"/>
    </source>
</evidence>
<evidence type="ECO:0000256" key="4">
    <source>
        <dbReference type="ARBA" id="ARBA00022475"/>
    </source>
</evidence>
<comment type="caution">
    <text evidence="20">The sequence shown here is derived from an EMBL/GenBank/DDBJ whole genome shotgun (WGS) entry which is preliminary data.</text>
</comment>
<dbReference type="Gene3D" id="2.60.40.2030">
    <property type="match status" value="2"/>
</dbReference>
<evidence type="ECO:0000256" key="15">
    <source>
        <dbReference type="ARBA" id="ARBA00023180"/>
    </source>
</evidence>
<evidence type="ECO:0000256" key="13">
    <source>
        <dbReference type="ARBA" id="ARBA00023065"/>
    </source>
</evidence>
<accession>A0AA36ISS4</accession>
<feature type="transmembrane region" description="Helical" evidence="18">
    <location>
        <begin position="189"/>
        <end position="210"/>
    </location>
</feature>
<keyword evidence="10" id="KW-0112">Calmodulin-binding</keyword>
<dbReference type="InterPro" id="IPR038081">
    <property type="entry name" value="CalX-like_sf"/>
</dbReference>
<feature type="transmembrane region" description="Helical" evidence="18">
    <location>
        <begin position="119"/>
        <end position="143"/>
    </location>
</feature>
<keyword evidence="7" id="KW-0732">Signal</keyword>
<keyword evidence="6" id="KW-0479">Metal-binding</keyword>
<keyword evidence="9" id="KW-0106">Calcium</keyword>
<dbReference type="PRINTS" id="PR01259">
    <property type="entry name" value="NACAEXCHNGR"/>
</dbReference>
<dbReference type="GO" id="GO:0005516">
    <property type="term" value="F:calmodulin binding"/>
    <property type="evidence" value="ECO:0007669"/>
    <property type="project" value="UniProtKB-KW"/>
</dbReference>
<evidence type="ECO:0000256" key="5">
    <source>
        <dbReference type="ARBA" id="ARBA00022692"/>
    </source>
</evidence>
<dbReference type="PANTHER" id="PTHR11878">
    <property type="entry name" value="SODIUM/CALCIUM EXCHANGER"/>
    <property type="match status" value="1"/>
</dbReference>
<keyword evidence="13" id="KW-0406">Ion transport</keyword>
<feature type="domain" description="Calx-beta" evidence="19">
    <location>
        <begin position="303"/>
        <end position="405"/>
    </location>
</feature>
<keyword evidence="11 18" id="KW-1133">Transmembrane helix</keyword>
<dbReference type="InterPro" id="IPR003644">
    <property type="entry name" value="Calx_beta"/>
</dbReference>
<comment type="subcellular location">
    <subcellularLocation>
        <location evidence="1">Cell membrane</location>
        <topology evidence="1">Multi-pass membrane protein</topology>
    </subcellularLocation>
</comment>
<keyword evidence="5 18" id="KW-0812">Transmembrane</keyword>
<feature type="transmembrane region" description="Helical" evidence="18">
    <location>
        <begin position="155"/>
        <end position="177"/>
    </location>
</feature>
<evidence type="ECO:0000256" key="3">
    <source>
        <dbReference type="ARBA" id="ARBA00022448"/>
    </source>
</evidence>
<keyword evidence="12" id="KW-0915">Sodium</keyword>
<evidence type="ECO:0000256" key="9">
    <source>
        <dbReference type="ARBA" id="ARBA00022837"/>
    </source>
</evidence>
<proteinExistence type="inferred from homology"/>
<keyword evidence="14 18" id="KW-0472">Membrane</keyword>
<evidence type="ECO:0000313" key="20">
    <source>
        <dbReference type="EMBL" id="CAJ1392824.1"/>
    </source>
</evidence>
<keyword evidence="4" id="KW-1003">Cell membrane</keyword>
<gene>
    <name evidence="20" type="ORF">EVOR1521_LOCUS17827</name>
</gene>
<dbReference type="GO" id="GO:0005886">
    <property type="term" value="C:plasma membrane"/>
    <property type="evidence" value="ECO:0007669"/>
    <property type="project" value="UniProtKB-SubCell"/>
</dbReference>
<keyword evidence="16" id="KW-0739">Sodium transport</keyword>
<evidence type="ECO:0000256" key="11">
    <source>
        <dbReference type="ARBA" id="ARBA00022989"/>
    </source>
</evidence>
<dbReference type="AlphaFoldDB" id="A0AA36ISS4"/>
<dbReference type="Pfam" id="PF03160">
    <property type="entry name" value="Calx-beta"/>
    <property type="match status" value="1"/>
</dbReference>
<evidence type="ECO:0000256" key="10">
    <source>
        <dbReference type="ARBA" id="ARBA00022860"/>
    </source>
</evidence>
<comment type="similarity">
    <text evidence="2">Belongs to the Ca(2+):cation antiporter (CaCA) (TC 2.A.19) family. SLC8 subfamily.</text>
</comment>
<dbReference type="EMBL" id="CAUJNA010002424">
    <property type="protein sequence ID" value="CAJ1392824.1"/>
    <property type="molecule type" value="Genomic_DNA"/>
</dbReference>
<dbReference type="GO" id="GO:0098703">
    <property type="term" value="P:calcium ion import across plasma membrane"/>
    <property type="evidence" value="ECO:0007669"/>
    <property type="project" value="TreeGrafter"/>
</dbReference>
<feature type="transmembrane region" description="Helical" evidence="18">
    <location>
        <begin position="706"/>
        <end position="723"/>
    </location>
</feature>
<dbReference type="GO" id="GO:0005432">
    <property type="term" value="F:calcium:sodium antiporter activity"/>
    <property type="evidence" value="ECO:0007669"/>
    <property type="project" value="InterPro"/>
</dbReference>
<dbReference type="GO" id="GO:0007154">
    <property type="term" value="P:cell communication"/>
    <property type="evidence" value="ECO:0007669"/>
    <property type="project" value="InterPro"/>
</dbReference>
<keyword evidence="8" id="KW-0677">Repeat</keyword>
<feature type="domain" description="Calx-beta" evidence="19">
    <location>
        <begin position="424"/>
        <end position="525"/>
    </location>
</feature>
<evidence type="ECO:0000256" key="7">
    <source>
        <dbReference type="ARBA" id="ARBA00022729"/>
    </source>
</evidence>
<dbReference type="SUPFAM" id="SSF141072">
    <property type="entry name" value="CalX-like"/>
    <property type="match status" value="2"/>
</dbReference>
<evidence type="ECO:0000256" key="12">
    <source>
        <dbReference type="ARBA" id="ARBA00023053"/>
    </source>
</evidence>
<evidence type="ECO:0000256" key="2">
    <source>
        <dbReference type="ARBA" id="ARBA00007489"/>
    </source>
</evidence>
<evidence type="ECO:0000256" key="16">
    <source>
        <dbReference type="ARBA" id="ARBA00023201"/>
    </source>
</evidence>
<name>A0AA36ISS4_9DINO</name>